<name>A0A8B8ASF5_CRAVI</name>
<organism evidence="3 4">
    <name type="scientific">Crassostrea virginica</name>
    <name type="common">Eastern oyster</name>
    <dbReference type="NCBI Taxonomy" id="6565"/>
    <lineage>
        <taxon>Eukaryota</taxon>
        <taxon>Metazoa</taxon>
        <taxon>Spiralia</taxon>
        <taxon>Lophotrochozoa</taxon>
        <taxon>Mollusca</taxon>
        <taxon>Bivalvia</taxon>
        <taxon>Autobranchia</taxon>
        <taxon>Pteriomorphia</taxon>
        <taxon>Ostreida</taxon>
        <taxon>Ostreoidea</taxon>
        <taxon>Ostreidae</taxon>
        <taxon>Crassostrea</taxon>
    </lineage>
</organism>
<gene>
    <name evidence="4" type="primary">LOC111104602</name>
</gene>
<feature type="region of interest" description="Disordered" evidence="1">
    <location>
        <begin position="1"/>
        <end position="43"/>
    </location>
</feature>
<keyword evidence="2" id="KW-0812">Transmembrane</keyword>
<proteinExistence type="predicted"/>
<sequence length="459" mass="52182">MTTEIHVNSNIGPPTGENDSEKSQEDSNHDSRDSGKDGEGVSDSYVHLVPEMNNTATHLPIPFHMSQSQKKRRKFIPFKYHSKIFKKSKKKTDKNGNHLSPVERAVPRNQTTHHAIEDHRSSTASSSYASCRPHGRDVSCHTYVDIEDVIDHRDNRDMELERCNSISTVSTLPMITLQPPAEDVVILQNGGRRNLDDIQEDPQTVMTPRIHYEMKAPSKTKRIKKYMILFSVLLFIVVLSIVIAFYVGTKNVVDDIPQQVGEKFKGLPAVQNLKTSLDNLTHGQGNLDKGLLNINADSKGIIKQHMENMTKTIDKKFERLEIETEKNELLLHRLLSETGTGFERLKDETEKENELLLHRLLNETVSDILLWKDDIVKKLYTVIHSTVCIRNCTGRDDGDYQSCFTCDGFIKCTGSIMHNETCALSYPDRPVHWDNIQGKCLYSSSTCDPAYLNETFKKI</sequence>
<dbReference type="OrthoDB" id="6159523at2759"/>
<evidence type="ECO:0000256" key="1">
    <source>
        <dbReference type="SAM" id="MobiDB-lite"/>
    </source>
</evidence>
<feature type="compositionally biased region" description="Polar residues" evidence="1">
    <location>
        <begin position="1"/>
        <end position="12"/>
    </location>
</feature>
<feature type="region of interest" description="Disordered" evidence="1">
    <location>
        <begin position="86"/>
        <end position="131"/>
    </location>
</feature>
<feature type="compositionally biased region" description="Basic and acidic residues" evidence="1">
    <location>
        <begin position="19"/>
        <end position="39"/>
    </location>
</feature>
<reference evidence="3" key="1">
    <citation type="submission" date="2024-06" db="UniProtKB">
        <authorList>
            <consortium name="RefSeq"/>
        </authorList>
    </citation>
    <scope>NUCLEOTIDE SEQUENCE [LARGE SCALE GENOMIC DNA]</scope>
</reference>
<protein>
    <submittedName>
        <fullName evidence="4">Uncharacterized protein LOC111104602 isoform X1</fullName>
    </submittedName>
</protein>
<evidence type="ECO:0000313" key="4">
    <source>
        <dbReference type="RefSeq" id="XP_022294337.1"/>
    </source>
</evidence>
<evidence type="ECO:0000313" key="3">
    <source>
        <dbReference type="Proteomes" id="UP000694844"/>
    </source>
</evidence>
<dbReference type="AlphaFoldDB" id="A0A8B8ASF5"/>
<evidence type="ECO:0000256" key="2">
    <source>
        <dbReference type="SAM" id="Phobius"/>
    </source>
</evidence>
<accession>A0A8B8ASF5</accession>
<dbReference type="RefSeq" id="XP_022294337.1">
    <property type="nucleotide sequence ID" value="XM_022438629.1"/>
</dbReference>
<reference evidence="4" key="2">
    <citation type="submission" date="2025-08" db="UniProtKB">
        <authorList>
            <consortium name="RefSeq"/>
        </authorList>
    </citation>
    <scope>IDENTIFICATION</scope>
    <source>
        <tissue evidence="4">Whole sample</tissue>
    </source>
</reference>
<dbReference type="KEGG" id="cvn:111104602"/>
<dbReference type="Proteomes" id="UP000694844">
    <property type="component" value="Chromosome 1"/>
</dbReference>
<keyword evidence="2" id="KW-0472">Membrane</keyword>
<dbReference type="GeneID" id="111104602"/>
<keyword evidence="2" id="KW-1133">Transmembrane helix</keyword>
<keyword evidence="3" id="KW-1185">Reference proteome</keyword>
<feature type="transmembrane region" description="Helical" evidence="2">
    <location>
        <begin position="226"/>
        <end position="248"/>
    </location>
</feature>